<keyword evidence="10 13" id="KW-0472">Membrane</keyword>
<feature type="transmembrane region" description="Helical" evidence="13">
    <location>
        <begin position="46"/>
        <end position="70"/>
    </location>
</feature>
<evidence type="ECO:0000256" key="12">
    <source>
        <dbReference type="ARBA" id="ARBA00034430"/>
    </source>
</evidence>
<evidence type="ECO:0000256" key="3">
    <source>
        <dbReference type="ARBA" id="ARBA00022448"/>
    </source>
</evidence>
<comment type="subcellular location">
    <subcellularLocation>
        <location evidence="1">Membrane</location>
        <topology evidence="1">Multi-pass membrane protein</topology>
    </subcellularLocation>
</comment>
<keyword evidence="5 13" id="KW-0812">Transmembrane</keyword>
<dbReference type="GO" id="GO:0016020">
    <property type="term" value="C:membrane"/>
    <property type="evidence" value="ECO:0007669"/>
    <property type="project" value="UniProtKB-SubCell"/>
</dbReference>
<evidence type="ECO:0000256" key="11">
    <source>
        <dbReference type="ARBA" id="ARBA00023303"/>
    </source>
</evidence>
<evidence type="ECO:0000256" key="10">
    <source>
        <dbReference type="ARBA" id="ARBA00023136"/>
    </source>
</evidence>
<evidence type="ECO:0000256" key="6">
    <source>
        <dbReference type="ARBA" id="ARBA00022826"/>
    </source>
</evidence>
<gene>
    <name evidence="14" type="ORF">EXU30_10650</name>
</gene>
<dbReference type="EMBL" id="CP036200">
    <property type="protein sequence ID" value="QBF83102.1"/>
    <property type="molecule type" value="Genomic_DNA"/>
</dbReference>
<dbReference type="PANTHER" id="PTHR31462">
    <property type="entry name" value="ENDOSOMAL/LYSOSOMAL POTASSIUM CHANNEL TMEM175"/>
    <property type="match status" value="1"/>
</dbReference>
<keyword evidence="11" id="KW-0407">Ion channel</keyword>
<feature type="transmembrane region" description="Helical" evidence="13">
    <location>
        <begin position="91"/>
        <end position="109"/>
    </location>
</feature>
<dbReference type="Proteomes" id="UP000291106">
    <property type="component" value="Chromosome"/>
</dbReference>
<dbReference type="PANTHER" id="PTHR31462:SF5">
    <property type="entry name" value="ENDOSOMAL_LYSOSOMAL PROTON CHANNEL TMEM175"/>
    <property type="match status" value="1"/>
</dbReference>
<evidence type="ECO:0000256" key="1">
    <source>
        <dbReference type="ARBA" id="ARBA00004141"/>
    </source>
</evidence>
<keyword evidence="8 13" id="KW-1133">Transmembrane helix</keyword>
<feature type="transmembrane region" description="Helical" evidence="13">
    <location>
        <begin position="115"/>
        <end position="135"/>
    </location>
</feature>
<dbReference type="GO" id="GO:0015252">
    <property type="term" value="F:proton channel activity"/>
    <property type="evidence" value="ECO:0007669"/>
    <property type="project" value="InterPro"/>
</dbReference>
<evidence type="ECO:0000256" key="2">
    <source>
        <dbReference type="ARBA" id="ARBA00006920"/>
    </source>
</evidence>
<accession>A0A411PI88</accession>
<name>A0A411PI88_9GAMM</name>
<evidence type="ECO:0000256" key="13">
    <source>
        <dbReference type="SAM" id="Phobius"/>
    </source>
</evidence>
<protein>
    <submittedName>
        <fullName evidence="14">DUF1211 domain-containing protein</fullName>
    </submittedName>
</protein>
<dbReference type="RefSeq" id="WP_130599890.1">
    <property type="nucleotide sequence ID" value="NZ_CP036200.1"/>
</dbReference>
<comment type="catalytic activity">
    <reaction evidence="12">
        <text>K(+)(in) = K(+)(out)</text>
        <dbReference type="Rhea" id="RHEA:29463"/>
        <dbReference type="ChEBI" id="CHEBI:29103"/>
    </reaction>
</comment>
<keyword evidence="15" id="KW-1185">Reference proteome</keyword>
<organism evidence="14 15">
    <name type="scientific">Shewanella maritima</name>
    <dbReference type="NCBI Taxonomy" id="2520507"/>
    <lineage>
        <taxon>Bacteria</taxon>
        <taxon>Pseudomonadati</taxon>
        <taxon>Pseudomonadota</taxon>
        <taxon>Gammaproteobacteria</taxon>
        <taxon>Alteromonadales</taxon>
        <taxon>Shewanellaceae</taxon>
        <taxon>Shewanella</taxon>
    </lineage>
</organism>
<sequence length="209" mass="23577">MLDPQLAKMRLQRLADNVFALSLILLISNVELPAISSEPSASEINALLMANLPEMGVYLLTFAVIAANWVKHVELFSVMKHVDRSLMMQQLWLLAFLMLIPVTNQFINVDDSQTLILVVYSLNLLAVGVMLWLGWRRLANHPELRIEGLDIDKLQARSKDTLSEPLVAALSIVAALHSSLAWELTFVLIPILFAKRHHLEPLKKRLSKQ</sequence>
<reference evidence="14 15" key="1">
    <citation type="submission" date="2019-02" db="EMBL/GenBank/DDBJ databases">
        <title>Shewanella sp. D4-2 isolated from Dokdo Island.</title>
        <authorList>
            <person name="Baek K."/>
        </authorList>
    </citation>
    <scope>NUCLEOTIDE SEQUENCE [LARGE SCALE GENOMIC DNA]</scope>
    <source>
        <strain evidence="14 15">D4-2</strain>
    </source>
</reference>
<dbReference type="OrthoDB" id="7626281at2"/>
<keyword evidence="9" id="KW-0406">Ion transport</keyword>
<evidence type="ECO:0000256" key="5">
    <source>
        <dbReference type="ARBA" id="ARBA00022692"/>
    </source>
</evidence>
<comment type="similarity">
    <text evidence="2">Belongs to the TMEM175 family.</text>
</comment>
<dbReference type="KEGG" id="smai:EXU30_10650"/>
<dbReference type="GO" id="GO:0005267">
    <property type="term" value="F:potassium channel activity"/>
    <property type="evidence" value="ECO:0007669"/>
    <property type="project" value="UniProtKB-KW"/>
</dbReference>
<evidence type="ECO:0000256" key="9">
    <source>
        <dbReference type="ARBA" id="ARBA00023065"/>
    </source>
</evidence>
<proteinExistence type="inferred from homology"/>
<keyword evidence="4" id="KW-0633">Potassium transport</keyword>
<keyword evidence="7" id="KW-0630">Potassium</keyword>
<evidence type="ECO:0000256" key="7">
    <source>
        <dbReference type="ARBA" id="ARBA00022958"/>
    </source>
</evidence>
<keyword evidence="6" id="KW-0631">Potassium channel</keyword>
<dbReference type="InterPro" id="IPR010617">
    <property type="entry name" value="TMEM175-like"/>
</dbReference>
<evidence type="ECO:0000313" key="14">
    <source>
        <dbReference type="EMBL" id="QBF83102.1"/>
    </source>
</evidence>
<evidence type="ECO:0000313" key="15">
    <source>
        <dbReference type="Proteomes" id="UP000291106"/>
    </source>
</evidence>
<dbReference type="AlphaFoldDB" id="A0A411PI88"/>
<dbReference type="Pfam" id="PF06736">
    <property type="entry name" value="TMEM175"/>
    <property type="match status" value="1"/>
</dbReference>
<evidence type="ECO:0000256" key="8">
    <source>
        <dbReference type="ARBA" id="ARBA00022989"/>
    </source>
</evidence>
<keyword evidence="3" id="KW-0813">Transport</keyword>
<evidence type="ECO:0000256" key="4">
    <source>
        <dbReference type="ARBA" id="ARBA00022538"/>
    </source>
</evidence>